<evidence type="ECO:0000313" key="1">
    <source>
        <dbReference type="Proteomes" id="UP000818029"/>
    </source>
</evidence>
<dbReference type="AlphaFoldDB" id="A0A1U8MHP9"/>
<dbReference type="RefSeq" id="XP_040966713.1">
    <property type="nucleotide sequence ID" value="XM_041110779.1"/>
</dbReference>
<gene>
    <name evidence="2" type="primary">LOC121212154</name>
    <name evidence="3" type="synonym">LOC121227874</name>
</gene>
<protein>
    <submittedName>
        <fullName evidence="2 3">Uncharacterized protein</fullName>
    </submittedName>
</protein>
<dbReference type="GeneID" id="121212154"/>
<proteinExistence type="predicted"/>
<keyword evidence="1" id="KW-1185">Reference proteome</keyword>
<evidence type="ECO:0000313" key="2">
    <source>
        <dbReference type="RefSeq" id="XP_040940374.1"/>
    </source>
</evidence>
<evidence type="ECO:0000313" key="3">
    <source>
        <dbReference type="RefSeq" id="XP_040966713.1"/>
    </source>
</evidence>
<reference evidence="2 3" key="2">
    <citation type="submission" date="2025-05" db="UniProtKB">
        <authorList>
            <consortium name="RefSeq"/>
        </authorList>
    </citation>
    <scope>IDENTIFICATION</scope>
</reference>
<accession>A0A1U8MHP9</accession>
<name>A0A1U8MHP9_GOSHI</name>
<sequence length="110" mass="12303">MAICHFLQKSKQILTPILYPSFESQASLSYNWKKKVFPLFSFGLGFGDGEGDSGDVTVRRFRCQKASDAWVAGDRRAVAVGVRRRWQQQTCGWGFFLCLKVGVVLGHSGL</sequence>
<reference evidence="1" key="1">
    <citation type="journal article" date="2020" name="Nat. Genet.">
        <title>Genomic diversifications of five Gossypium allopolyploid species and their impact on cotton improvement.</title>
        <authorList>
            <person name="Chen Z.J."/>
            <person name="Sreedasyam A."/>
            <person name="Ando A."/>
            <person name="Song Q."/>
            <person name="De Santiago L.M."/>
            <person name="Hulse-Kemp A.M."/>
            <person name="Ding M."/>
            <person name="Ye W."/>
            <person name="Kirkbride R.C."/>
            <person name="Jenkins J."/>
            <person name="Plott C."/>
            <person name="Lovell J."/>
            <person name="Lin Y.M."/>
            <person name="Vaughn R."/>
            <person name="Liu B."/>
            <person name="Simpson S."/>
            <person name="Scheffler B.E."/>
            <person name="Wen L."/>
            <person name="Saski C.A."/>
            <person name="Grover C.E."/>
            <person name="Hu G."/>
            <person name="Conover J.L."/>
            <person name="Carlson J.W."/>
            <person name="Shu S."/>
            <person name="Boston L.B."/>
            <person name="Williams M."/>
            <person name="Peterson D.G."/>
            <person name="McGee K."/>
            <person name="Jones D.C."/>
            <person name="Wendel J.F."/>
            <person name="Stelly D.M."/>
            <person name="Grimwood J."/>
            <person name="Schmutz J."/>
        </authorList>
    </citation>
    <scope>NUCLEOTIDE SEQUENCE [LARGE SCALE GENOMIC DNA]</scope>
    <source>
        <strain evidence="1">cv. TM-1</strain>
    </source>
</reference>
<dbReference type="Proteomes" id="UP000818029">
    <property type="component" value="Chromosome A13"/>
</dbReference>
<dbReference type="RefSeq" id="XP_040940374.1">
    <property type="nucleotide sequence ID" value="XM_041084440.1"/>
</dbReference>
<organism evidence="1 2">
    <name type="scientific">Gossypium hirsutum</name>
    <name type="common">Upland cotton</name>
    <name type="synonym">Gossypium mexicanum</name>
    <dbReference type="NCBI Taxonomy" id="3635"/>
    <lineage>
        <taxon>Eukaryota</taxon>
        <taxon>Viridiplantae</taxon>
        <taxon>Streptophyta</taxon>
        <taxon>Embryophyta</taxon>
        <taxon>Tracheophyta</taxon>
        <taxon>Spermatophyta</taxon>
        <taxon>Magnoliopsida</taxon>
        <taxon>eudicotyledons</taxon>
        <taxon>Gunneridae</taxon>
        <taxon>Pentapetalae</taxon>
        <taxon>rosids</taxon>
        <taxon>malvids</taxon>
        <taxon>Malvales</taxon>
        <taxon>Malvaceae</taxon>
        <taxon>Malvoideae</taxon>
        <taxon>Gossypium</taxon>
    </lineage>
</organism>
<dbReference type="Proteomes" id="UP000818029">
    <property type="component" value="Chromosome A04"/>
</dbReference>